<dbReference type="InterPro" id="IPR024169">
    <property type="entry name" value="SP_NH2Trfase/AEP_transaminase"/>
</dbReference>
<accession>A0A2H5EW89</accession>
<protein>
    <submittedName>
        <fullName evidence="4">Aminotransferase</fullName>
    </submittedName>
</protein>
<name>A0A2H5EW89_9RHOB</name>
<keyword evidence="2 3" id="KW-0663">Pyridoxal phosphate</keyword>
<dbReference type="Gene3D" id="3.90.1150.10">
    <property type="entry name" value="Aspartate Aminotransferase, domain 1"/>
    <property type="match status" value="1"/>
</dbReference>
<evidence type="ECO:0000313" key="5">
    <source>
        <dbReference type="Proteomes" id="UP000234530"/>
    </source>
</evidence>
<dbReference type="InterPro" id="IPR015422">
    <property type="entry name" value="PyrdxlP-dep_Trfase_small"/>
</dbReference>
<dbReference type="RefSeq" id="WP_101751613.1">
    <property type="nucleotide sequence ID" value="NZ_CP025430.1"/>
</dbReference>
<dbReference type="GO" id="GO:0008453">
    <property type="term" value="F:alanine-glyoxylate transaminase activity"/>
    <property type="evidence" value="ECO:0007669"/>
    <property type="project" value="TreeGrafter"/>
</dbReference>
<evidence type="ECO:0000256" key="2">
    <source>
        <dbReference type="ARBA" id="ARBA00022898"/>
    </source>
</evidence>
<dbReference type="GO" id="GO:0004760">
    <property type="term" value="F:L-serine-pyruvate transaminase activity"/>
    <property type="evidence" value="ECO:0007669"/>
    <property type="project" value="TreeGrafter"/>
</dbReference>
<dbReference type="EMBL" id="CP025430">
    <property type="protein sequence ID" value="AUH63571.1"/>
    <property type="molecule type" value="Genomic_DNA"/>
</dbReference>
<comment type="cofactor">
    <cofactor evidence="1 3">
        <name>pyridoxal 5'-phosphate</name>
        <dbReference type="ChEBI" id="CHEBI:597326"/>
    </cofactor>
</comment>
<dbReference type="InterPro" id="IPR015424">
    <property type="entry name" value="PyrdxlP-dep_Trfase"/>
</dbReference>
<dbReference type="Gene3D" id="3.40.640.10">
    <property type="entry name" value="Type I PLP-dependent aspartate aminotransferase-like (Major domain)"/>
    <property type="match status" value="1"/>
</dbReference>
<sequence>MNAITTVTSVFPPLEIPETLAAGPGPGNTDARVLQRFAQSGLADHMQADVLRGMVECKLMLREVWGTKNIYTYGVAGTGFSGLDCMLSAILPGDTVVAFTNGTFSGIDGLAIRMKASTREELKADPLNPKPASVKIVEVPHGQSVGAEVIEQALAEHKPKWAFMAHWETGSGRINDIRAFSDACEKHGALGLVDAVSSLGIEDFSIDDYPGVVGWASCPQKGVLCLPLTYAPVSFSDRYIAEVRENGCHTYAHNPILEARHWAIIDGKDVEKGAYHRTHSGYAVAAFHEALRIILQIGKVQRAKDYAFHEAALRAAVEAMGCKVTSNMTSLVVLNLPGDLAGREMELVQNCRARGFGIWPTLSEPVQVRIGILNQLSEAAITEIVNRFADAMVELGASIDRDRISDILAQHYDRAALAN</sequence>
<dbReference type="GO" id="GO:0019265">
    <property type="term" value="P:glycine biosynthetic process, by transamination of glyoxylate"/>
    <property type="evidence" value="ECO:0007669"/>
    <property type="project" value="TreeGrafter"/>
</dbReference>
<dbReference type="PIRSF" id="PIRSF000524">
    <property type="entry name" value="SPT"/>
    <property type="match status" value="1"/>
</dbReference>
<dbReference type="AlphaFoldDB" id="A0A2H5EW89"/>
<evidence type="ECO:0000256" key="3">
    <source>
        <dbReference type="PIRSR" id="PIRSR000524-50"/>
    </source>
</evidence>
<dbReference type="PANTHER" id="PTHR21152">
    <property type="entry name" value="AMINOTRANSFERASE CLASS V"/>
    <property type="match status" value="1"/>
</dbReference>
<evidence type="ECO:0000256" key="1">
    <source>
        <dbReference type="ARBA" id="ARBA00001933"/>
    </source>
</evidence>
<dbReference type="SUPFAM" id="SSF53383">
    <property type="entry name" value="PLP-dependent transferases"/>
    <property type="match status" value="1"/>
</dbReference>
<organism evidence="4 5">
    <name type="scientific">Paracoccus zhejiangensis</name>
    <dbReference type="NCBI Taxonomy" id="1077935"/>
    <lineage>
        <taxon>Bacteria</taxon>
        <taxon>Pseudomonadati</taxon>
        <taxon>Pseudomonadota</taxon>
        <taxon>Alphaproteobacteria</taxon>
        <taxon>Rhodobacterales</taxon>
        <taxon>Paracoccaceae</taxon>
        <taxon>Paracoccus</taxon>
    </lineage>
</organism>
<proteinExistence type="predicted"/>
<dbReference type="PANTHER" id="PTHR21152:SF40">
    <property type="entry name" value="ALANINE--GLYOXYLATE AMINOTRANSFERASE"/>
    <property type="match status" value="1"/>
</dbReference>
<reference evidence="4 5" key="1">
    <citation type="journal article" date="2013" name="Antonie Van Leeuwenhoek">
        <title>Paracoccus zhejiangensis sp. nov., isolated from activated sludge in wastewater-treatment system.</title>
        <authorList>
            <person name="Wu Z.G."/>
            <person name="Zhang D.F."/>
            <person name="Liu Y.L."/>
            <person name="Wang F."/>
            <person name="Jiang X."/>
            <person name="Li C."/>
            <person name="Li S.P."/>
            <person name="Hong Q."/>
            <person name="Li W.J."/>
        </authorList>
    </citation>
    <scope>NUCLEOTIDE SEQUENCE [LARGE SCALE GENOMIC DNA]</scope>
    <source>
        <strain evidence="4 5">J6</strain>
    </source>
</reference>
<dbReference type="InterPro" id="IPR015421">
    <property type="entry name" value="PyrdxlP-dep_Trfase_major"/>
</dbReference>
<dbReference type="Proteomes" id="UP000234530">
    <property type="component" value="Chromosome"/>
</dbReference>
<keyword evidence="4" id="KW-0808">Transferase</keyword>
<keyword evidence="5" id="KW-1185">Reference proteome</keyword>
<dbReference type="OrthoDB" id="389074at2"/>
<keyword evidence="4" id="KW-0032">Aminotransferase</keyword>
<gene>
    <name evidence="4" type="ORF">CX676_04835</name>
</gene>
<feature type="modified residue" description="N6-(pyridoxal phosphate)lysine" evidence="3">
    <location>
        <position position="221"/>
    </location>
</feature>
<dbReference type="KEGG" id="pzh:CX676_04835"/>
<evidence type="ECO:0000313" key="4">
    <source>
        <dbReference type="EMBL" id="AUH63571.1"/>
    </source>
</evidence>